<keyword evidence="3" id="KW-1185">Reference proteome</keyword>
<name>A0A834SJY4_9FABA</name>
<feature type="region of interest" description="Disordered" evidence="1">
    <location>
        <begin position="53"/>
        <end position="76"/>
    </location>
</feature>
<comment type="caution">
    <text evidence="2">The sequence shown here is derived from an EMBL/GenBank/DDBJ whole genome shotgun (WGS) entry which is preliminary data.</text>
</comment>
<evidence type="ECO:0000313" key="3">
    <source>
        <dbReference type="Proteomes" id="UP000634136"/>
    </source>
</evidence>
<organism evidence="2 3">
    <name type="scientific">Senna tora</name>
    <dbReference type="NCBI Taxonomy" id="362788"/>
    <lineage>
        <taxon>Eukaryota</taxon>
        <taxon>Viridiplantae</taxon>
        <taxon>Streptophyta</taxon>
        <taxon>Embryophyta</taxon>
        <taxon>Tracheophyta</taxon>
        <taxon>Spermatophyta</taxon>
        <taxon>Magnoliopsida</taxon>
        <taxon>eudicotyledons</taxon>
        <taxon>Gunneridae</taxon>
        <taxon>Pentapetalae</taxon>
        <taxon>rosids</taxon>
        <taxon>fabids</taxon>
        <taxon>Fabales</taxon>
        <taxon>Fabaceae</taxon>
        <taxon>Caesalpinioideae</taxon>
        <taxon>Cassia clade</taxon>
        <taxon>Senna</taxon>
    </lineage>
</organism>
<gene>
    <name evidence="2" type="ORF">G2W53_044087</name>
</gene>
<evidence type="ECO:0000313" key="2">
    <source>
        <dbReference type="EMBL" id="KAF7804976.1"/>
    </source>
</evidence>
<accession>A0A834SJY4</accession>
<proteinExistence type="predicted"/>
<reference evidence="2" key="1">
    <citation type="submission" date="2020-09" db="EMBL/GenBank/DDBJ databases">
        <title>Genome-Enabled Discovery of Anthraquinone Biosynthesis in Senna tora.</title>
        <authorList>
            <person name="Kang S.-H."/>
            <person name="Pandey R.P."/>
            <person name="Lee C.-M."/>
            <person name="Sim J.-S."/>
            <person name="Jeong J.-T."/>
            <person name="Choi B.-S."/>
            <person name="Jung M."/>
            <person name="Ginzburg D."/>
            <person name="Zhao K."/>
            <person name="Won S.Y."/>
            <person name="Oh T.-J."/>
            <person name="Yu Y."/>
            <person name="Kim N.-H."/>
            <person name="Lee O.R."/>
            <person name="Lee T.-H."/>
            <person name="Bashyal P."/>
            <person name="Kim T.-S."/>
            <person name="Lee W.-H."/>
            <person name="Kawkins C."/>
            <person name="Kim C.-K."/>
            <person name="Kim J.S."/>
            <person name="Ahn B.O."/>
            <person name="Rhee S.Y."/>
            <person name="Sohng J.K."/>
        </authorList>
    </citation>
    <scope>NUCLEOTIDE SEQUENCE</scope>
    <source>
        <tissue evidence="2">Leaf</tissue>
    </source>
</reference>
<dbReference type="Proteomes" id="UP000634136">
    <property type="component" value="Unassembled WGS sequence"/>
</dbReference>
<protein>
    <submittedName>
        <fullName evidence="2">Uncharacterized protein</fullName>
    </submittedName>
</protein>
<dbReference type="AlphaFoldDB" id="A0A834SJY4"/>
<sequence>MGVKDNGACLAMATTTRSQFKKGVIVGLANPPTWGGRLQVNLCDAGYNEWGRDKRSEKEEDKNGNEKCTQDVAFWR</sequence>
<evidence type="ECO:0000256" key="1">
    <source>
        <dbReference type="SAM" id="MobiDB-lite"/>
    </source>
</evidence>
<dbReference type="EMBL" id="JAAIUW010000013">
    <property type="protein sequence ID" value="KAF7804976.1"/>
    <property type="molecule type" value="Genomic_DNA"/>
</dbReference>
<feature type="compositionally biased region" description="Basic and acidic residues" evidence="1">
    <location>
        <begin position="53"/>
        <end position="69"/>
    </location>
</feature>